<keyword evidence="2" id="KW-1185">Reference proteome</keyword>
<evidence type="ECO:0000313" key="2">
    <source>
        <dbReference type="Proteomes" id="UP000645828"/>
    </source>
</evidence>
<dbReference type="AlphaFoldDB" id="A0A811Y4D9"/>
<gene>
    <name evidence="1" type="ORF">NYPRO_LOCUS4373</name>
</gene>
<proteinExistence type="predicted"/>
<accession>A0A811Y4D9</accession>
<dbReference type="InterPro" id="IPR011990">
    <property type="entry name" value="TPR-like_helical_dom_sf"/>
</dbReference>
<dbReference type="Gene3D" id="1.25.40.10">
    <property type="entry name" value="Tetratricopeptide repeat domain"/>
    <property type="match status" value="3"/>
</dbReference>
<name>A0A811Y4D9_NYCPR</name>
<dbReference type="EMBL" id="CAJHUB010000663">
    <property type="protein sequence ID" value="CAD7671578.1"/>
    <property type="molecule type" value="Genomic_DNA"/>
</dbReference>
<sequence length="298" mass="34737">MQQYQCALFCADKLCLYLTVLYYKAVHTLHDYAARKHQQALDILDMEETINNTLFEKYLIKLQRLHACFEAFNLLMSHHMLTAQKEKNLIIVKDPFHANCLPVHTGTFVELNKTNDFFSLSHILVCNPVSWFAVGRYYLMVGHKNEHVRKPTWVAYQQLFAVESEHDQAMALNTALEDPFVMHKIAEKRFLDHEVTVDKWEPLLNNLDMSKGSLKNMPKALDYHHVNSLELISSTCSVIRYIHSPAVFSVTMLGHCIEMYIGDSEACTGADIKNKLKCYDFWDTWVAQWLSICLWLRW</sequence>
<protein>
    <submittedName>
        <fullName evidence="1">(raccoon dog) hypothetical protein</fullName>
    </submittedName>
</protein>
<organism evidence="1 2">
    <name type="scientific">Nyctereutes procyonoides</name>
    <name type="common">Raccoon dog</name>
    <name type="synonym">Canis procyonoides</name>
    <dbReference type="NCBI Taxonomy" id="34880"/>
    <lineage>
        <taxon>Eukaryota</taxon>
        <taxon>Metazoa</taxon>
        <taxon>Chordata</taxon>
        <taxon>Craniata</taxon>
        <taxon>Vertebrata</taxon>
        <taxon>Euteleostomi</taxon>
        <taxon>Mammalia</taxon>
        <taxon>Eutheria</taxon>
        <taxon>Laurasiatheria</taxon>
        <taxon>Carnivora</taxon>
        <taxon>Caniformia</taxon>
        <taxon>Canidae</taxon>
        <taxon>Nyctereutes</taxon>
    </lineage>
</organism>
<evidence type="ECO:0000313" key="1">
    <source>
        <dbReference type="EMBL" id="CAD7671578.1"/>
    </source>
</evidence>
<reference evidence="1" key="1">
    <citation type="submission" date="2020-12" db="EMBL/GenBank/DDBJ databases">
        <authorList>
            <consortium name="Molecular Ecology Group"/>
        </authorList>
    </citation>
    <scope>NUCLEOTIDE SEQUENCE</scope>
    <source>
        <strain evidence="1">TBG_1078</strain>
    </source>
</reference>
<comment type="caution">
    <text evidence="1">The sequence shown here is derived from an EMBL/GenBank/DDBJ whole genome shotgun (WGS) entry which is preliminary data.</text>
</comment>
<dbReference type="Proteomes" id="UP000645828">
    <property type="component" value="Unassembled WGS sequence"/>
</dbReference>